<accession>A0ACB8UKY7</accession>
<dbReference type="EMBL" id="MU274900">
    <property type="protein sequence ID" value="KAI0094985.1"/>
    <property type="molecule type" value="Genomic_DNA"/>
</dbReference>
<name>A0ACB8UKY7_9APHY</name>
<keyword evidence="2" id="KW-1185">Reference proteome</keyword>
<gene>
    <name evidence="1" type="ORF">BDY19DRAFT_58286</name>
</gene>
<proteinExistence type="predicted"/>
<evidence type="ECO:0000313" key="2">
    <source>
        <dbReference type="Proteomes" id="UP001055072"/>
    </source>
</evidence>
<evidence type="ECO:0000313" key="1">
    <source>
        <dbReference type="EMBL" id="KAI0094985.1"/>
    </source>
</evidence>
<reference evidence="1" key="1">
    <citation type="journal article" date="2021" name="Environ. Microbiol.">
        <title>Gene family expansions and transcriptome signatures uncover fungal adaptations to wood decay.</title>
        <authorList>
            <person name="Hage H."/>
            <person name="Miyauchi S."/>
            <person name="Viragh M."/>
            <person name="Drula E."/>
            <person name="Min B."/>
            <person name="Chaduli D."/>
            <person name="Navarro D."/>
            <person name="Favel A."/>
            <person name="Norest M."/>
            <person name="Lesage-Meessen L."/>
            <person name="Balint B."/>
            <person name="Merenyi Z."/>
            <person name="de Eugenio L."/>
            <person name="Morin E."/>
            <person name="Martinez A.T."/>
            <person name="Baldrian P."/>
            <person name="Stursova M."/>
            <person name="Martinez M.J."/>
            <person name="Novotny C."/>
            <person name="Magnuson J.K."/>
            <person name="Spatafora J.W."/>
            <person name="Maurice S."/>
            <person name="Pangilinan J."/>
            <person name="Andreopoulos W."/>
            <person name="LaButti K."/>
            <person name="Hundley H."/>
            <person name="Na H."/>
            <person name="Kuo A."/>
            <person name="Barry K."/>
            <person name="Lipzen A."/>
            <person name="Henrissat B."/>
            <person name="Riley R."/>
            <person name="Ahrendt S."/>
            <person name="Nagy L.G."/>
            <person name="Grigoriev I.V."/>
            <person name="Martin F."/>
            <person name="Rosso M.N."/>
        </authorList>
    </citation>
    <scope>NUCLEOTIDE SEQUENCE</scope>
    <source>
        <strain evidence="1">CBS 384.51</strain>
    </source>
</reference>
<organism evidence="1 2">
    <name type="scientific">Irpex rosettiformis</name>
    <dbReference type="NCBI Taxonomy" id="378272"/>
    <lineage>
        <taxon>Eukaryota</taxon>
        <taxon>Fungi</taxon>
        <taxon>Dikarya</taxon>
        <taxon>Basidiomycota</taxon>
        <taxon>Agaricomycotina</taxon>
        <taxon>Agaricomycetes</taxon>
        <taxon>Polyporales</taxon>
        <taxon>Irpicaceae</taxon>
        <taxon>Irpex</taxon>
    </lineage>
</organism>
<protein>
    <submittedName>
        <fullName evidence="1">Ribosome biogenesis protein SLX9-domain-containing protein</fullName>
    </submittedName>
</protein>
<dbReference type="Proteomes" id="UP001055072">
    <property type="component" value="Unassembled WGS sequence"/>
</dbReference>
<sequence length="211" mass="23566">MPKQSRRRSSGHAQSVRLSKHKGEAQLVDSIETVSAVEDIQEQSIKSGPGSANPPEDDTRRPMKKKDKQALKHELFLHRLEKSCSPYSKSHERRLKRKVREQVAGGLQDITAALAEVETDIPPAIQQTISANGDDTILDNVGRKSKATPGFIGEGKHAPLSKSQRKKALQAERMRIPLILSTPEFSSNPFRTIRTHAQNTLIKHERDNEQS</sequence>
<comment type="caution">
    <text evidence="1">The sequence shown here is derived from an EMBL/GenBank/DDBJ whole genome shotgun (WGS) entry which is preliminary data.</text>
</comment>